<dbReference type="STRING" id="1817824.A2751_03845"/>
<keyword evidence="1" id="KW-0472">Membrane</keyword>
<keyword evidence="1" id="KW-0812">Transmembrane</keyword>
<protein>
    <submittedName>
        <fullName evidence="2">Uncharacterized protein</fullName>
    </submittedName>
</protein>
<comment type="caution">
    <text evidence="2">The sequence shown here is derived from an EMBL/GenBank/DDBJ whole genome shotgun (WGS) entry which is preliminary data.</text>
</comment>
<keyword evidence="1" id="KW-1133">Transmembrane helix</keyword>
<evidence type="ECO:0000256" key="1">
    <source>
        <dbReference type="SAM" id="Phobius"/>
    </source>
</evidence>
<dbReference type="AlphaFoldDB" id="A0A1F5NKM8"/>
<sequence length="73" mass="7818">MDAKMSSLEKKVTVGFVFMGFGLGGLVGIATVVLFTNIKDLLSAILASLASAIVVSWVFTAMMVPRLKRLNLK</sequence>
<proteinExistence type="predicted"/>
<organism evidence="2 3">
    <name type="scientific">Candidatus Doudnabacteria bacterium RIFCSPHIGHO2_01_FULL_46_14</name>
    <dbReference type="NCBI Taxonomy" id="1817824"/>
    <lineage>
        <taxon>Bacteria</taxon>
        <taxon>Candidatus Doudnaibacteriota</taxon>
    </lineage>
</organism>
<gene>
    <name evidence="2" type="ORF">A2751_03845</name>
</gene>
<feature type="transmembrane region" description="Helical" evidence="1">
    <location>
        <begin position="12"/>
        <end position="35"/>
    </location>
</feature>
<dbReference type="Proteomes" id="UP000176864">
    <property type="component" value="Unassembled WGS sequence"/>
</dbReference>
<accession>A0A1F5NKM8</accession>
<name>A0A1F5NKM8_9BACT</name>
<dbReference type="EMBL" id="MFEK01000014">
    <property type="protein sequence ID" value="OGE78257.1"/>
    <property type="molecule type" value="Genomic_DNA"/>
</dbReference>
<reference evidence="2 3" key="1">
    <citation type="journal article" date="2016" name="Nat. Commun.">
        <title>Thousands of microbial genomes shed light on interconnected biogeochemical processes in an aquifer system.</title>
        <authorList>
            <person name="Anantharaman K."/>
            <person name="Brown C.T."/>
            <person name="Hug L.A."/>
            <person name="Sharon I."/>
            <person name="Castelle C.J."/>
            <person name="Probst A.J."/>
            <person name="Thomas B.C."/>
            <person name="Singh A."/>
            <person name="Wilkins M.J."/>
            <person name="Karaoz U."/>
            <person name="Brodie E.L."/>
            <person name="Williams K.H."/>
            <person name="Hubbard S.S."/>
            <person name="Banfield J.F."/>
        </authorList>
    </citation>
    <scope>NUCLEOTIDE SEQUENCE [LARGE SCALE GENOMIC DNA]</scope>
</reference>
<evidence type="ECO:0000313" key="3">
    <source>
        <dbReference type="Proteomes" id="UP000176864"/>
    </source>
</evidence>
<feature type="transmembrane region" description="Helical" evidence="1">
    <location>
        <begin position="41"/>
        <end position="64"/>
    </location>
</feature>
<evidence type="ECO:0000313" key="2">
    <source>
        <dbReference type="EMBL" id="OGE78257.1"/>
    </source>
</evidence>